<dbReference type="STRING" id="1676925.ENSPKIP00000033106"/>
<sequence length="75" mass="8713">PFAPVPHQHVEQYLGTDELPKNDLITYMQKNADSSFLRHWKLTGTNKKTICYKFSLSGHFYFSVVTFTVINHKPV</sequence>
<organism evidence="3 4">
    <name type="scientific">Paramormyrops kingsleyae</name>
    <dbReference type="NCBI Taxonomy" id="1676925"/>
    <lineage>
        <taxon>Eukaryota</taxon>
        <taxon>Metazoa</taxon>
        <taxon>Chordata</taxon>
        <taxon>Craniata</taxon>
        <taxon>Vertebrata</taxon>
        <taxon>Euteleostomi</taxon>
        <taxon>Actinopterygii</taxon>
        <taxon>Neopterygii</taxon>
        <taxon>Teleostei</taxon>
        <taxon>Osteoglossocephala</taxon>
        <taxon>Osteoglossomorpha</taxon>
        <taxon>Osteoglossiformes</taxon>
        <taxon>Mormyridae</taxon>
        <taxon>Paramormyrops</taxon>
    </lineage>
</organism>
<evidence type="ECO:0000256" key="1">
    <source>
        <dbReference type="ARBA" id="ARBA00022553"/>
    </source>
</evidence>
<protein>
    <recommendedName>
        <fullName evidence="2">FKBP3 basic tilted helix bundle domain-containing protein</fullName>
    </recommendedName>
</protein>
<dbReference type="Proteomes" id="UP000261540">
    <property type="component" value="Unplaced"/>
</dbReference>
<dbReference type="Gene3D" id="1.10.720.80">
    <property type="match status" value="1"/>
</dbReference>
<proteinExistence type="predicted"/>
<evidence type="ECO:0000259" key="2">
    <source>
        <dbReference type="Pfam" id="PF18410"/>
    </source>
</evidence>
<reference evidence="3" key="2">
    <citation type="submission" date="2025-09" db="UniProtKB">
        <authorList>
            <consortium name="Ensembl"/>
        </authorList>
    </citation>
    <scope>IDENTIFICATION</scope>
</reference>
<evidence type="ECO:0000313" key="4">
    <source>
        <dbReference type="Proteomes" id="UP000261540"/>
    </source>
</evidence>
<keyword evidence="4" id="KW-1185">Reference proteome</keyword>
<dbReference type="Ensembl" id="ENSPKIT00000013990.1">
    <property type="protein sequence ID" value="ENSPKIP00000033106.1"/>
    <property type="gene ID" value="ENSPKIG00000012935.1"/>
</dbReference>
<accession>A0A3B3SSM0</accession>
<feature type="domain" description="FKBP3 basic tilted helix bundle" evidence="2">
    <location>
        <begin position="9"/>
        <end position="47"/>
    </location>
</feature>
<dbReference type="AlphaFoldDB" id="A0A3B3SSM0"/>
<keyword evidence="1" id="KW-0597">Phosphoprotein</keyword>
<reference evidence="3" key="1">
    <citation type="submission" date="2025-08" db="UniProtKB">
        <authorList>
            <consortium name="Ensembl"/>
        </authorList>
    </citation>
    <scope>IDENTIFICATION</scope>
</reference>
<dbReference type="Pfam" id="PF18410">
    <property type="entry name" value="BTHB"/>
    <property type="match status" value="1"/>
</dbReference>
<name>A0A3B3SSM0_9TELE</name>
<evidence type="ECO:0000313" key="3">
    <source>
        <dbReference type="Ensembl" id="ENSPKIP00000033106.1"/>
    </source>
</evidence>
<dbReference type="InterPro" id="IPR041200">
    <property type="entry name" value="FKBP3_BTHB"/>
</dbReference>